<dbReference type="SUPFAM" id="SSF51338">
    <property type="entry name" value="Composite domain of metallo-dependent hydrolases"/>
    <property type="match status" value="1"/>
</dbReference>
<dbReference type="Pfam" id="PF01979">
    <property type="entry name" value="Amidohydro_1"/>
    <property type="match status" value="1"/>
</dbReference>
<dbReference type="Proteomes" id="UP000054266">
    <property type="component" value="Unassembled WGS sequence"/>
</dbReference>
<reference evidence="3 4" key="1">
    <citation type="submission" date="2015-01" db="EMBL/GenBank/DDBJ databases">
        <title>The Genome Sequence of Capronia semiimmersa CBS27337.</title>
        <authorList>
            <consortium name="The Broad Institute Genomics Platform"/>
            <person name="Cuomo C."/>
            <person name="de Hoog S."/>
            <person name="Gorbushina A."/>
            <person name="Stielow B."/>
            <person name="Teixiera M."/>
            <person name="Abouelleil A."/>
            <person name="Chapman S.B."/>
            <person name="Priest M."/>
            <person name="Young S.K."/>
            <person name="Wortman J."/>
            <person name="Nusbaum C."/>
            <person name="Birren B."/>
        </authorList>
    </citation>
    <scope>NUCLEOTIDE SEQUENCE [LARGE SCALE GENOMIC DNA]</scope>
    <source>
        <strain evidence="3 4">CBS 27337</strain>
    </source>
</reference>
<sequence>MADDTGSILLKGGTILQHGEDDRVRVLQDTDLLIEGELISKIGKGLVVSEHTKVIDCGGKVVSPGFVDTHHHVWQTQLKGRHTDDTLLDYTAKGNWQPFNYTAADVFWGELGGLLEAIDGGTTCIVDHAHMAYSASHGIAGFAATLTAGIRSVFCLSLTPRLDRWDTQVVANGQLLPDWFFPLLGDLEKQCRQSRGKVAIGFGFDSYTLPADDVIRIFERARKAGAKVITSHWRRNNIAGMGLSVPKALKQYGLLKPDIILSHATGSTEEELQILQNSGASVSTTPATESQMAHGEIIGFRKDVRGSLGADCHSNNPASLLHAMQIGLAVSRSHRNSRILADGNFPKLIEPTTEHAYNLATILGARAAGVSDRTGSLVEGKAADIIIIDGNTPAMCCAYEHDPVAAVVRHAGVQEIDTVVVGGKLLKDQGRLGNVSFRGPEVWDGSKDIIATFDHGSIPWAVVAERLRSTRLQIQRRIDSCDMDVAKAEILKLWGSQAGADLLV</sequence>
<dbReference type="InterPro" id="IPR032466">
    <property type="entry name" value="Metal_Hydrolase"/>
</dbReference>
<feature type="non-terminal residue" evidence="3">
    <location>
        <position position="1"/>
    </location>
</feature>
<dbReference type="PANTHER" id="PTHR43794:SF11">
    <property type="entry name" value="AMIDOHYDROLASE-RELATED DOMAIN-CONTAINING PROTEIN"/>
    <property type="match status" value="1"/>
</dbReference>
<protein>
    <recommendedName>
        <fullName evidence="2">Amidohydrolase-related domain-containing protein</fullName>
    </recommendedName>
</protein>
<evidence type="ECO:0000259" key="2">
    <source>
        <dbReference type="Pfam" id="PF01979"/>
    </source>
</evidence>
<dbReference type="Gene3D" id="3.20.20.140">
    <property type="entry name" value="Metal-dependent hydrolases"/>
    <property type="match status" value="1"/>
</dbReference>
<evidence type="ECO:0000256" key="1">
    <source>
        <dbReference type="ARBA" id="ARBA00022801"/>
    </source>
</evidence>
<evidence type="ECO:0000313" key="3">
    <source>
        <dbReference type="EMBL" id="KIW70548.1"/>
    </source>
</evidence>
<dbReference type="PANTHER" id="PTHR43794">
    <property type="entry name" value="AMINOHYDROLASE SSNA-RELATED"/>
    <property type="match status" value="1"/>
</dbReference>
<dbReference type="InterPro" id="IPR011059">
    <property type="entry name" value="Metal-dep_hydrolase_composite"/>
</dbReference>
<feature type="domain" description="Amidohydrolase-related" evidence="2">
    <location>
        <begin position="61"/>
        <end position="425"/>
    </location>
</feature>
<organism evidence="3 4">
    <name type="scientific">Phialophora macrospora</name>
    <dbReference type="NCBI Taxonomy" id="1851006"/>
    <lineage>
        <taxon>Eukaryota</taxon>
        <taxon>Fungi</taxon>
        <taxon>Dikarya</taxon>
        <taxon>Ascomycota</taxon>
        <taxon>Pezizomycotina</taxon>
        <taxon>Eurotiomycetes</taxon>
        <taxon>Chaetothyriomycetidae</taxon>
        <taxon>Chaetothyriales</taxon>
        <taxon>Herpotrichiellaceae</taxon>
        <taxon>Phialophora</taxon>
    </lineage>
</organism>
<proteinExistence type="predicted"/>
<dbReference type="InterPro" id="IPR050287">
    <property type="entry name" value="MTA/SAH_deaminase"/>
</dbReference>
<evidence type="ECO:0000313" key="4">
    <source>
        <dbReference type="Proteomes" id="UP000054266"/>
    </source>
</evidence>
<gene>
    <name evidence="3" type="ORF">PV04_02806</name>
</gene>
<dbReference type="EMBL" id="KN846957">
    <property type="protein sequence ID" value="KIW70548.1"/>
    <property type="molecule type" value="Genomic_DNA"/>
</dbReference>
<dbReference type="HOGENOM" id="CLU_012358_11_3_1"/>
<dbReference type="AlphaFoldDB" id="A0A0D2FQI0"/>
<accession>A0A0D2FQI0</accession>
<dbReference type="GO" id="GO:0016810">
    <property type="term" value="F:hydrolase activity, acting on carbon-nitrogen (but not peptide) bonds"/>
    <property type="evidence" value="ECO:0007669"/>
    <property type="project" value="InterPro"/>
</dbReference>
<dbReference type="STRING" id="5601.A0A0D2FQI0"/>
<dbReference type="InterPro" id="IPR006680">
    <property type="entry name" value="Amidohydro-rel"/>
</dbReference>
<dbReference type="SUPFAM" id="SSF51556">
    <property type="entry name" value="Metallo-dependent hydrolases"/>
    <property type="match status" value="1"/>
</dbReference>
<name>A0A0D2FQI0_9EURO</name>
<keyword evidence="1" id="KW-0378">Hydrolase</keyword>
<keyword evidence="4" id="KW-1185">Reference proteome</keyword>
<dbReference type="Gene3D" id="2.30.40.10">
    <property type="entry name" value="Urease, subunit C, domain 1"/>
    <property type="match status" value="1"/>
</dbReference>